<dbReference type="PANTHER" id="PTHR46796">
    <property type="entry name" value="HTH-TYPE TRANSCRIPTIONAL ACTIVATOR RHAS-RELATED"/>
    <property type="match status" value="1"/>
</dbReference>
<dbReference type="Pfam" id="PF12833">
    <property type="entry name" value="HTH_18"/>
    <property type="match status" value="1"/>
</dbReference>
<evidence type="ECO:0000256" key="3">
    <source>
        <dbReference type="ARBA" id="ARBA00023163"/>
    </source>
</evidence>
<reference evidence="5" key="1">
    <citation type="journal article" date="2014" name="Int. J. Syst. Evol. Microbiol.">
        <title>Complete genome sequence of Corynebacterium casei LMG S-19264T (=DSM 44701T), isolated from a smear-ripened cheese.</title>
        <authorList>
            <consortium name="US DOE Joint Genome Institute (JGI-PGF)"/>
            <person name="Walter F."/>
            <person name="Albersmeier A."/>
            <person name="Kalinowski J."/>
            <person name="Ruckert C."/>
        </authorList>
    </citation>
    <scope>NUCLEOTIDE SEQUENCE</scope>
    <source>
        <strain evidence="5">CGMCC 1.7086</strain>
    </source>
</reference>
<proteinExistence type="predicted"/>
<sequence length="218" mass="24365">MLFSKWSFQVDKPAVVQIMPDGCRDLIVISRDNGVEQVLFSDWDWRPRDVTLLSGQHYLGFRFRPGLLPDLAEVGALCANAQAINQEHKVASLLLPDWELLQIIDALAVEGKSVKKVAAMAGTSERTLQRRFAKKALPAPEYWRQLGRARRAAQLLLHCESLSALSADAGFSDQAHMTREFSRWFGLSPGRLQQSPDKLALLTHSGLGNWTGEQISTR</sequence>
<evidence type="ECO:0000256" key="1">
    <source>
        <dbReference type="ARBA" id="ARBA00023015"/>
    </source>
</evidence>
<evidence type="ECO:0000259" key="4">
    <source>
        <dbReference type="PROSITE" id="PS01124"/>
    </source>
</evidence>
<dbReference type="Proteomes" id="UP000606935">
    <property type="component" value="Unassembled WGS sequence"/>
</dbReference>
<protein>
    <recommendedName>
        <fullName evidence="4">HTH araC/xylS-type domain-containing protein</fullName>
    </recommendedName>
</protein>
<evidence type="ECO:0000313" key="5">
    <source>
        <dbReference type="EMBL" id="GGO70137.1"/>
    </source>
</evidence>
<evidence type="ECO:0000256" key="2">
    <source>
        <dbReference type="ARBA" id="ARBA00023125"/>
    </source>
</evidence>
<keyword evidence="1" id="KW-0805">Transcription regulation</keyword>
<dbReference type="InterPro" id="IPR009057">
    <property type="entry name" value="Homeodomain-like_sf"/>
</dbReference>
<name>A0A918DJH5_9ALTE</name>
<organism evidence="5 6">
    <name type="scientific">Bowmanella pacifica</name>
    <dbReference type="NCBI Taxonomy" id="502051"/>
    <lineage>
        <taxon>Bacteria</taxon>
        <taxon>Pseudomonadati</taxon>
        <taxon>Pseudomonadota</taxon>
        <taxon>Gammaproteobacteria</taxon>
        <taxon>Alteromonadales</taxon>
        <taxon>Alteromonadaceae</taxon>
        <taxon>Bowmanella</taxon>
    </lineage>
</organism>
<keyword evidence="2" id="KW-0238">DNA-binding</keyword>
<keyword evidence="3" id="KW-0804">Transcription</keyword>
<dbReference type="InterPro" id="IPR018060">
    <property type="entry name" value="HTH_AraC"/>
</dbReference>
<comment type="caution">
    <text evidence="5">The sequence shown here is derived from an EMBL/GenBank/DDBJ whole genome shotgun (WGS) entry which is preliminary data.</text>
</comment>
<dbReference type="GO" id="GO:0003700">
    <property type="term" value="F:DNA-binding transcription factor activity"/>
    <property type="evidence" value="ECO:0007669"/>
    <property type="project" value="InterPro"/>
</dbReference>
<dbReference type="SUPFAM" id="SSF46689">
    <property type="entry name" value="Homeodomain-like"/>
    <property type="match status" value="1"/>
</dbReference>
<keyword evidence="6" id="KW-1185">Reference proteome</keyword>
<evidence type="ECO:0000313" key="6">
    <source>
        <dbReference type="Proteomes" id="UP000606935"/>
    </source>
</evidence>
<dbReference type="InterPro" id="IPR050204">
    <property type="entry name" value="AraC_XylS_family_regulators"/>
</dbReference>
<feature type="domain" description="HTH araC/xylS-type" evidence="4">
    <location>
        <begin position="98"/>
        <end position="195"/>
    </location>
</feature>
<reference evidence="5" key="2">
    <citation type="submission" date="2020-09" db="EMBL/GenBank/DDBJ databases">
        <authorList>
            <person name="Sun Q."/>
            <person name="Zhou Y."/>
        </authorList>
    </citation>
    <scope>NUCLEOTIDE SEQUENCE</scope>
    <source>
        <strain evidence="5">CGMCC 1.7086</strain>
    </source>
</reference>
<dbReference type="RefSeq" id="WP_188694935.1">
    <property type="nucleotide sequence ID" value="NZ_BMLS01000003.1"/>
</dbReference>
<dbReference type="EMBL" id="BMLS01000003">
    <property type="protein sequence ID" value="GGO70137.1"/>
    <property type="molecule type" value="Genomic_DNA"/>
</dbReference>
<dbReference type="Gene3D" id="1.10.10.60">
    <property type="entry name" value="Homeodomain-like"/>
    <property type="match status" value="1"/>
</dbReference>
<dbReference type="GO" id="GO:0043565">
    <property type="term" value="F:sequence-specific DNA binding"/>
    <property type="evidence" value="ECO:0007669"/>
    <property type="project" value="InterPro"/>
</dbReference>
<dbReference type="AlphaFoldDB" id="A0A918DJH5"/>
<dbReference type="SMART" id="SM00342">
    <property type="entry name" value="HTH_ARAC"/>
    <property type="match status" value="1"/>
</dbReference>
<accession>A0A918DJH5</accession>
<dbReference type="PROSITE" id="PS01124">
    <property type="entry name" value="HTH_ARAC_FAMILY_2"/>
    <property type="match status" value="1"/>
</dbReference>
<gene>
    <name evidence="5" type="ORF">GCM10010982_22930</name>
</gene>